<evidence type="ECO:0000313" key="5">
    <source>
        <dbReference type="Proteomes" id="UP000265614"/>
    </source>
</evidence>
<comment type="caution">
    <text evidence="4">The sequence shown here is derived from an EMBL/GenBank/DDBJ whole genome shotgun (WGS) entry which is preliminary data.</text>
</comment>
<accession>A0A3A3YVL8</accession>
<dbReference type="OrthoDB" id="8982136at2"/>
<dbReference type="Pfam" id="PF00440">
    <property type="entry name" value="TetR_N"/>
    <property type="match status" value="1"/>
</dbReference>
<dbReference type="InterPro" id="IPR050109">
    <property type="entry name" value="HTH-type_TetR-like_transc_reg"/>
</dbReference>
<evidence type="ECO:0000256" key="2">
    <source>
        <dbReference type="PROSITE-ProRule" id="PRU00335"/>
    </source>
</evidence>
<dbReference type="GO" id="GO:0000976">
    <property type="term" value="F:transcription cis-regulatory region binding"/>
    <property type="evidence" value="ECO:0007669"/>
    <property type="project" value="TreeGrafter"/>
</dbReference>
<evidence type="ECO:0000259" key="3">
    <source>
        <dbReference type="PROSITE" id="PS50977"/>
    </source>
</evidence>
<evidence type="ECO:0000256" key="1">
    <source>
        <dbReference type="ARBA" id="ARBA00023125"/>
    </source>
</evidence>
<dbReference type="Gene3D" id="1.10.357.10">
    <property type="entry name" value="Tetracycline Repressor, domain 2"/>
    <property type="match status" value="1"/>
</dbReference>
<dbReference type="SUPFAM" id="SSF46689">
    <property type="entry name" value="Homeodomain-like"/>
    <property type="match status" value="1"/>
</dbReference>
<name>A0A3A3YVL8_9ACTN</name>
<dbReference type="Pfam" id="PF17940">
    <property type="entry name" value="TetR_C_31"/>
    <property type="match status" value="1"/>
</dbReference>
<dbReference type="EMBL" id="QZEZ01000007">
    <property type="protein sequence ID" value="RJK94274.1"/>
    <property type="molecule type" value="Genomic_DNA"/>
</dbReference>
<dbReference type="RefSeq" id="WP_119951283.1">
    <property type="nucleotide sequence ID" value="NZ_QZEZ01000007.1"/>
</dbReference>
<gene>
    <name evidence="4" type="ORF">D5H78_14920</name>
</gene>
<dbReference type="InterPro" id="IPR041583">
    <property type="entry name" value="TetR_C_31"/>
</dbReference>
<proteinExistence type="predicted"/>
<keyword evidence="5" id="KW-1185">Reference proteome</keyword>
<protein>
    <submittedName>
        <fullName evidence="4">TetR family transcriptional regulator</fullName>
    </submittedName>
</protein>
<evidence type="ECO:0000313" key="4">
    <source>
        <dbReference type="EMBL" id="RJK94274.1"/>
    </source>
</evidence>
<dbReference type="Proteomes" id="UP000265614">
    <property type="component" value="Unassembled WGS sequence"/>
</dbReference>
<dbReference type="GO" id="GO:0003700">
    <property type="term" value="F:DNA-binding transcription factor activity"/>
    <property type="evidence" value="ECO:0007669"/>
    <property type="project" value="TreeGrafter"/>
</dbReference>
<organism evidence="4 5">
    <name type="scientific">Vallicoccus soli</name>
    <dbReference type="NCBI Taxonomy" id="2339232"/>
    <lineage>
        <taxon>Bacteria</taxon>
        <taxon>Bacillati</taxon>
        <taxon>Actinomycetota</taxon>
        <taxon>Actinomycetes</taxon>
        <taxon>Motilibacterales</taxon>
        <taxon>Vallicoccaceae</taxon>
        <taxon>Vallicoccus</taxon>
    </lineage>
</organism>
<keyword evidence="1 2" id="KW-0238">DNA-binding</keyword>
<dbReference type="PROSITE" id="PS50977">
    <property type="entry name" value="HTH_TETR_2"/>
    <property type="match status" value="1"/>
</dbReference>
<dbReference type="AlphaFoldDB" id="A0A3A3YVL8"/>
<dbReference type="PANTHER" id="PTHR30055:SF231">
    <property type="entry name" value="TRANSCRIPTIONAL REGULATORY PROTEIN (PROBABLY DEOR-FAMILY)-RELATED"/>
    <property type="match status" value="1"/>
</dbReference>
<reference evidence="4 5" key="1">
    <citation type="submission" date="2018-09" db="EMBL/GenBank/DDBJ databases">
        <title>YIM 75000 draft genome.</title>
        <authorList>
            <person name="Tang S."/>
            <person name="Feng Y."/>
        </authorList>
    </citation>
    <scope>NUCLEOTIDE SEQUENCE [LARGE SCALE GENOMIC DNA]</scope>
    <source>
        <strain evidence="4 5">YIM 75000</strain>
    </source>
</reference>
<sequence length="187" mass="18936">MAGTAGSTPKGERRREAIAAAAADLALEEGFGAVTHRAVAARCGVPLGAMTYYFPDRPALALAALERGAALDVERARAAAAGPGDLAEVLVAVVTGDRPGDAPRLAALYERVLEVARTPALAAAAARWQDELLAAVAGALARHGAPLPPRTALALVDGSAVQALTDGRPDREHLVGLVRAGLAALTT</sequence>
<feature type="DNA-binding region" description="H-T-H motif" evidence="2">
    <location>
        <begin position="35"/>
        <end position="54"/>
    </location>
</feature>
<dbReference type="InterPro" id="IPR001647">
    <property type="entry name" value="HTH_TetR"/>
</dbReference>
<dbReference type="InterPro" id="IPR009057">
    <property type="entry name" value="Homeodomain-like_sf"/>
</dbReference>
<dbReference type="PANTHER" id="PTHR30055">
    <property type="entry name" value="HTH-TYPE TRANSCRIPTIONAL REGULATOR RUTR"/>
    <property type="match status" value="1"/>
</dbReference>
<feature type="domain" description="HTH tetR-type" evidence="3">
    <location>
        <begin position="12"/>
        <end position="72"/>
    </location>
</feature>